<evidence type="ECO:0000313" key="2">
    <source>
        <dbReference type="EMBL" id="KAG0144467.1"/>
    </source>
</evidence>
<dbReference type="EMBL" id="MU167295">
    <property type="protein sequence ID" value="KAG0144467.1"/>
    <property type="molecule type" value="Genomic_DNA"/>
</dbReference>
<dbReference type="AlphaFoldDB" id="A0A9P6NHV3"/>
<dbReference type="Proteomes" id="UP000886653">
    <property type="component" value="Unassembled WGS sequence"/>
</dbReference>
<protein>
    <submittedName>
        <fullName evidence="2">Uncharacterized protein</fullName>
    </submittedName>
</protein>
<evidence type="ECO:0000256" key="1">
    <source>
        <dbReference type="SAM" id="MobiDB-lite"/>
    </source>
</evidence>
<gene>
    <name evidence="2" type="ORF">CROQUDRAFT_95061</name>
</gene>
<evidence type="ECO:0000313" key="3">
    <source>
        <dbReference type="Proteomes" id="UP000886653"/>
    </source>
</evidence>
<organism evidence="2 3">
    <name type="scientific">Cronartium quercuum f. sp. fusiforme G11</name>
    <dbReference type="NCBI Taxonomy" id="708437"/>
    <lineage>
        <taxon>Eukaryota</taxon>
        <taxon>Fungi</taxon>
        <taxon>Dikarya</taxon>
        <taxon>Basidiomycota</taxon>
        <taxon>Pucciniomycotina</taxon>
        <taxon>Pucciniomycetes</taxon>
        <taxon>Pucciniales</taxon>
        <taxon>Coleosporiaceae</taxon>
        <taxon>Cronartium</taxon>
    </lineage>
</organism>
<reference evidence="2" key="1">
    <citation type="submission" date="2013-11" db="EMBL/GenBank/DDBJ databases">
        <title>Genome sequence of the fusiform rust pathogen reveals effectors for host alternation and coevolution with pine.</title>
        <authorList>
            <consortium name="DOE Joint Genome Institute"/>
            <person name="Smith K."/>
            <person name="Pendleton A."/>
            <person name="Kubisiak T."/>
            <person name="Anderson C."/>
            <person name="Salamov A."/>
            <person name="Aerts A."/>
            <person name="Riley R."/>
            <person name="Clum A."/>
            <person name="Lindquist E."/>
            <person name="Ence D."/>
            <person name="Campbell M."/>
            <person name="Kronenberg Z."/>
            <person name="Feau N."/>
            <person name="Dhillon B."/>
            <person name="Hamelin R."/>
            <person name="Burleigh J."/>
            <person name="Smith J."/>
            <person name="Yandell M."/>
            <person name="Nelson C."/>
            <person name="Grigoriev I."/>
            <person name="Davis J."/>
        </authorList>
    </citation>
    <scope>NUCLEOTIDE SEQUENCE</scope>
    <source>
        <strain evidence="2">G11</strain>
    </source>
</reference>
<name>A0A9P6NHV3_9BASI</name>
<sequence>MQTCSKATQRRTELLDNPSSYAGDSDDDSIMASKLSTLPHLSAPYKSVNFFMRGPTMIKNAVVTLDTAGTKFISWEVRLWDTIDFVTNIPDYLANECPAGKERCNGVI</sequence>
<keyword evidence="3" id="KW-1185">Reference proteome</keyword>
<comment type="caution">
    <text evidence="2">The sequence shown here is derived from an EMBL/GenBank/DDBJ whole genome shotgun (WGS) entry which is preliminary data.</text>
</comment>
<accession>A0A9P6NHV3</accession>
<proteinExistence type="predicted"/>
<feature type="region of interest" description="Disordered" evidence="1">
    <location>
        <begin position="1"/>
        <end position="27"/>
    </location>
</feature>